<feature type="compositionally biased region" description="Basic and acidic residues" evidence="1">
    <location>
        <begin position="143"/>
        <end position="191"/>
    </location>
</feature>
<protein>
    <submittedName>
        <fullName evidence="2">Uncharacterized protein</fullName>
    </submittedName>
</protein>
<organism evidence="2 3">
    <name type="scientific">Paramecium octaurelia</name>
    <dbReference type="NCBI Taxonomy" id="43137"/>
    <lineage>
        <taxon>Eukaryota</taxon>
        <taxon>Sar</taxon>
        <taxon>Alveolata</taxon>
        <taxon>Ciliophora</taxon>
        <taxon>Intramacronucleata</taxon>
        <taxon>Oligohymenophorea</taxon>
        <taxon>Peniculida</taxon>
        <taxon>Parameciidae</taxon>
        <taxon>Paramecium</taxon>
    </lineage>
</organism>
<evidence type="ECO:0000313" key="2">
    <source>
        <dbReference type="EMBL" id="CAD8211928.1"/>
    </source>
</evidence>
<name>A0A8S1YF98_PAROT</name>
<keyword evidence="3" id="KW-1185">Reference proteome</keyword>
<sequence length="295" mass="35108">MEDELILKIVDVNPPSSESGSKNITKATGEWYTKDKEAKILIEFGNALISLISIQNYYADQVNIRLKGENSDEIYYDKVIWKENLEWNKVQSVDIEPFSQEIYNQMIVEVLNYAQKDYKGLKRIRVFGYQNKEIYNERKKILKQQKKESKNKEKIQKETQNQEKSDQKNLKQKTKIDESSTKKNENWEKYKKPQNQQNKEPIFIDTREKLKNIHKGLSPVKEETEQFEQKAIQTPKQAEVFEKLGSNINERKMTRFNFNQIDKQFLELHQELQQSSGIGKDRQLNYANFETHWLQ</sequence>
<dbReference type="Proteomes" id="UP000683925">
    <property type="component" value="Unassembled WGS sequence"/>
</dbReference>
<evidence type="ECO:0000256" key="1">
    <source>
        <dbReference type="SAM" id="MobiDB-lite"/>
    </source>
</evidence>
<gene>
    <name evidence="2" type="ORF">POCTA_138.1.T1560022</name>
</gene>
<accession>A0A8S1YF98</accession>
<evidence type="ECO:0000313" key="3">
    <source>
        <dbReference type="Proteomes" id="UP000683925"/>
    </source>
</evidence>
<comment type="caution">
    <text evidence="2">The sequence shown here is derived from an EMBL/GenBank/DDBJ whole genome shotgun (WGS) entry which is preliminary data.</text>
</comment>
<reference evidence="2" key="1">
    <citation type="submission" date="2021-01" db="EMBL/GenBank/DDBJ databases">
        <authorList>
            <consortium name="Genoscope - CEA"/>
            <person name="William W."/>
        </authorList>
    </citation>
    <scope>NUCLEOTIDE SEQUENCE</scope>
</reference>
<feature type="region of interest" description="Disordered" evidence="1">
    <location>
        <begin position="143"/>
        <end position="202"/>
    </location>
</feature>
<dbReference type="OMA" id="ANFETHW"/>
<dbReference type="AlphaFoldDB" id="A0A8S1YF98"/>
<dbReference type="EMBL" id="CAJJDP010000158">
    <property type="protein sequence ID" value="CAD8211928.1"/>
    <property type="molecule type" value="Genomic_DNA"/>
</dbReference>
<proteinExistence type="predicted"/>
<dbReference type="OrthoDB" id="301307at2759"/>